<keyword evidence="1" id="KW-0812">Transmembrane</keyword>
<keyword evidence="3" id="KW-1185">Reference proteome</keyword>
<organism evidence="2 3">
    <name type="scientific">Formosimonas limnophila</name>
    <dbReference type="NCBI Taxonomy" id="1384487"/>
    <lineage>
        <taxon>Bacteria</taxon>
        <taxon>Pseudomonadati</taxon>
        <taxon>Pseudomonadota</taxon>
        <taxon>Betaproteobacteria</taxon>
        <taxon>Burkholderiales</taxon>
        <taxon>Burkholderiaceae</taxon>
        <taxon>Formosimonas</taxon>
    </lineage>
</organism>
<keyword evidence="1" id="KW-1133">Transmembrane helix</keyword>
<comment type="caution">
    <text evidence="2">The sequence shown here is derived from an EMBL/GenBank/DDBJ whole genome shotgun (WGS) entry which is preliminary data.</text>
</comment>
<dbReference type="AlphaFoldDB" id="A0A8J3CFQ7"/>
<protein>
    <submittedName>
        <fullName evidence="2">Uncharacterized protein</fullName>
    </submittedName>
</protein>
<dbReference type="EMBL" id="BMZG01000002">
    <property type="protein sequence ID" value="GHA66689.1"/>
    <property type="molecule type" value="Genomic_DNA"/>
</dbReference>
<dbReference type="Proteomes" id="UP000614287">
    <property type="component" value="Unassembled WGS sequence"/>
</dbReference>
<accession>A0A8J3CFQ7</accession>
<name>A0A8J3CFQ7_9BURK</name>
<proteinExistence type="predicted"/>
<sequence>MIWENVESFSKLARIVPYLFIVLGFLVALGGQYIQSFINDPSGLRAQKLPYFSDKIFDYHAHAN</sequence>
<evidence type="ECO:0000256" key="1">
    <source>
        <dbReference type="SAM" id="Phobius"/>
    </source>
</evidence>
<evidence type="ECO:0000313" key="3">
    <source>
        <dbReference type="Proteomes" id="UP000614287"/>
    </source>
</evidence>
<feature type="transmembrane region" description="Helical" evidence="1">
    <location>
        <begin position="12"/>
        <end position="34"/>
    </location>
</feature>
<evidence type="ECO:0000313" key="2">
    <source>
        <dbReference type="EMBL" id="GHA66689.1"/>
    </source>
</evidence>
<reference evidence="2" key="2">
    <citation type="submission" date="2020-09" db="EMBL/GenBank/DDBJ databases">
        <authorList>
            <person name="Sun Q."/>
            <person name="Kim S."/>
        </authorList>
    </citation>
    <scope>NUCLEOTIDE SEQUENCE</scope>
    <source>
        <strain evidence="2">KCTC 32501</strain>
    </source>
</reference>
<dbReference type="RefSeq" id="WP_189490829.1">
    <property type="nucleotide sequence ID" value="NZ_BMZG01000002.1"/>
</dbReference>
<reference evidence="2" key="1">
    <citation type="journal article" date="2014" name="Int. J. Syst. Evol. Microbiol.">
        <title>Complete genome sequence of Corynebacterium casei LMG S-19264T (=DSM 44701T), isolated from a smear-ripened cheese.</title>
        <authorList>
            <consortium name="US DOE Joint Genome Institute (JGI-PGF)"/>
            <person name="Walter F."/>
            <person name="Albersmeier A."/>
            <person name="Kalinowski J."/>
            <person name="Ruckert C."/>
        </authorList>
    </citation>
    <scope>NUCLEOTIDE SEQUENCE</scope>
    <source>
        <strain evidence="2">KCTC 32501</strain>
    </source>
</reference>
<gene>
    <name evidence="2" type="ORF">GCM10009007_03990</name>
</gene>
<keyword evidence="1" id="KW-0472">Membrane</keyword>